<evidence type="ECO:0000313" key="1">
    <source>
        <dbReference type="EMBL" id="RXI54963.1"/>
    </source>
</evidence>
<reference evidence="1 2" key="1">
    <citation type="submission" date="2018-06" db="EMBL/GenBank/DDBJ databases">
        <title>Genome conservation of Clostridium tetani.</title>
        <authorList>
            <person name="Bruggemann H."/>
            <person name="Popoff M.R."/>
        </authorList>
    </citation>
    <scope>NUCLEOTIDE SEQUENCE [LARGE SCALE GENOMIC DNA]</scope>
    <source>
        <strain evidence="1 2">63.05</strain>
    </source>
</reference>
<organism evidence="1 2">
    <name type="scientific">Clostridium tetani</name>
    <dbReference type="NCBI Taxonomy" id="1513"/>
    <lineage>
        <taxon>Bacteria</taxon>
        <taxon>Bacillati</taxon>
        <taxon>Bacillota</taxon>
        <taxon>Clostridia</taxon>
        <taxon>Eubacteriales</taxon>
        <taxon>Clostridiaceae</taxon>
        <taxon>Clostridium</taxon>
    </lineage>
</organism>
<protein>
    <submittedName>
        <fullName evidence="1">Uncharacterized protein</fullName>
    </submittedName>
</protein>
<sequence>MPCSQIVIGQACAGGGGGWSLQELVKFYLCWKHVHPHNFKNHFQSYKILLCIVKRPKRNTQMHSCGYSNKGLAKIV</sequence>
<proteinExistence type="predicted"/>
<comment type="caution">
    <text evidence="1">The sequence shown here is derived from an EMBL/GenBank/DDBJ whole genome shotgun (WGS) entry which is preliminary data.</text>
</comment>
<gene>
    <name evidence="1" type="ORF">DP131_09565</name>
</gene>
<evidence type="ECO:0000313" key="2">
    <source>
        <dbReference type="Proteomes" id="UP000290273"/>
    </source>
</evidence>
<name>A0ABY0ENK2_CLOTA</name>
<dbReference type="EMBL" id="QMAU01000038">
    <property type="protein sequence ID" value="RXI54963.1"/>
    <property type="molecule type" value="Genomic_DNA"/>
</dbReference>
<accession>A0ABY0ENK2</accession>
<dbReference type="Proteomes" id="UP000290273">
    <property type="component" value="Unassembled WGS sequence"/>
</dbReference>